<dbReference type="Proteomes" id="UP000033071">
    <property type="component" value="Chromosome"/>
</dbReference>
<dbReference type="AlphaFoldDB" id="A0A0E3WQI4"/>
<dbReference type="KEGG" id="mmac:MSMAC_0825"/>
<organism evidence="3 4">
    <name type="scientific">Methanosarcina mazei C16</name>
    <dbReference type="NCBI Taxonomy" id="1434113"/>
    <lineage>
        <taxon>Archaea</taxon>
        <taxon>Methanobacteriati</taxon>
        <taxon>Methanobacteriota</taxon>
        <taxon>Stenosarchaea group</taxon>
        <taxon>Methanomicrobia</taxon>
        <taxon>Methanosarcinales</taxon>
        <taxon>Methanosarcinaceae</taxon>
        <taxon>Methanosarcina</taxon>
    </lineage>
</organism>
<dbReference type="InterPro" id="IPR017474">
    <property type="entry name" value="PEF_CTERM_C"/>
</dbReference>
<evidence type="ECO:0000313" key="3">
    <source>
        <dbReference type="EMBL" id="AKB70715.1"/>
    </source>
</evidence>
<evidence type="ECO:0000313" key="4">
    <source>
        <dbReference type="Proteomes" id="UP000033071"/>
    </source>
</evidence>
<keyword evidence="1" id="KW-1133">Transmembrane helix</keyword>
<accession>A0A0E3WQI4</accession>
<evidence type="ECO:0000259" key="2">
    <source>
        <dbReference type="Pfam" id="PF26596"/>
    </source>
</evidence>
<sequence length="168" mass="18118">MVKIGFIFGLLGLLLMANTCAAVGFNISPETKMAHPGDTVGYGLTVNLTGDEDPNYFPITERFSIDPEKSVPGWGYSFSRDSVMLDYSSRTNTSTLYISVPLGTAQGNYSHSVNATAYDEFGKQIGYSTELDVYVVNTNVNNIPEFPSIALPAAAVLGLVAVFGRKKE</sequence>
<gene>
    <name evidence="3" type="ORF">MSMAC_0825</name>
</gene>
<protein>
    <recommendedName>
        <fullName evidence="2">PEF-CTERM protein sorting domain-containing protein</fullName>
    </recommendedName>
</protein>
<name>A0A0E3WQI4_METMZ</name>
<feature type="domain" description="PEF-CTERM protein sorting" evidence="2">
    <location>
        <begin position="143"/>
        <end position="167"/>
    </location>
</feature>
<dbReference type="NCBIfam" id="TIGR03024">
    <property type="entry name" value="arch_PEF_CTERM"/>
    <property type="match status" value="1"/>
</dbReference>
<proteinExistence type="predicted"/>
<dbReference type="PATRIC" id="fig|1434113.4.peg.1034"/>
<keyword evidence="1" id="KW-0472">Membrane</keyword>
<dbReference type="Pfam" id="PF26596">
    <property type="entry name" value="PEF-CTERM_ARCH"/>
    <property type="match status" value="1"/>
</dbReference>
<keyword evidence="1" id="KW-0812">Transmembrane</keyword>
<dbReference type="EMBL" id="CP009514">
    <property type="protein sequence ID" value="AKB70715.1"/>
    <property type="molecule type" value="Genomic_DNA"/>
</dbReference>
<reference evidence="3 4" key="1">
    <citation type="submission" date="2014-07" db="EMBL/GenBank/DDBJ databases">
        <title>Methanogenic archaea and the global carbon cycle.</title>
        <authorList>
            <person name="Henriksen J.R."/>
            <person name="Luke J."/>
            <person name="Reinhart S."/>
            <person name="Benedict M.N."/>
            <person name="Youngblut N.D."/>
            <person name="Metcalf M.E."/>
            <person name="Whitaker R.J."/>
            <person name="Metcalf W.W."/>
        </authorList>
    </citation>
    <scope>NUCLEOTIDE SEQUENCE [LARGE SCALE GENOMIC DNA]</scope>
    <source>
        <strain evidence="3 4">C16</strain>
    </source>
</reference>
<feature type="transmembrane region" description="Helical" evidence="1">
    <location>
        <begin position="146"/>
        <end position="164"/>
    </location>
</feature>
<dbReference type="HOGENOM" id="CLU_1607175_0_0_2"/>
<evidence type="ECO:0000256" key="1">
    <source>
        <dbReference type="SAM" id="Phobius"/>
    </source>
</evidence>